<organism evidence="1 2">
    <name type="scientific">Pseudoduganella violacea</name>
    <dbReference type="NCBI Taxonomy" id="1715466"/>
    <lineage>
        <taxon>Bacteria</taxon>
        <taxon>Pseudomonadati</taxon>
        <taxon>Pseudomonadota</taxon>
        <taxon>Betaproteobacteria</taxon>
        <taxon>Burkholderiales</taxon>
        <taxon>Oxalobacteraceae</taxon>
        <taxon>Telluria group</taxon>
        <taxon>Pseudoduganella</taxon>
    </lineage>
</organism>
<dbReference type="SUPFAM" id="SSF53474">
    <property type="entry name" value="alpha/beta-Hydrolases"/>
    <property type="match status" value="1"/>
</dbReference>
<proteinExistence type="predicted"/>
<dbReference type="EMBL" id="JACHXD010000018">
    <property type="protein sequence ID" value="MBB3121589.1"/>
    <property type="molecule type" value="Genomic_DNA"/>
</dbReference>
<dbReference type="Proteomes" id="UP000541535">
    <property type="component" value="Unassembled WGS sequence"/>
</dbReference>
<gene>
    <name evidence="1" type="ORF">FHS03_004667</name>
</gene>
<accession>A0A7W5BEE6</accession>
<protein>
    <recommendedName>
        <fullName evidence="3">Alpha/beta hydrolase</fullName>
    </recommendedName>
</protein>
<dbReference type="InterPro" id="IPR010662">
    <property type="entry name" value="RBBP9/YdeN"/>
</dbReference>
<keyword evidence="2" id="KW-1185">Reference proteome</keyword>
<dbReference type="RefSeq" id="WP_183443299.1">
    <property type="nucleotide sequence ID" value="NZ_JACHXD010000018.1"/>
</dbReference>
<evidence type="ECO:0000313" key="1">
    <source>
        <dbReference type="EMBL" id="MBB3121589.1"/>
    </source>
</evidence>
<dbReference type="InterPro" id="IPR029058">
    <property type="entry name" value="AB_hydrolase_fold"/>
</dbReference>
<name>A0A7W5BEE6_9BURK</name>
<dbReference type="GO" id="GO:0016787">
    <property type="term" value="F:hydrolase activity"/>
    <property type="evidence" value="ECO:0007669"/>
    <property type="project" value="InterPro"/>
</dbReference>
<dbReference type="Pfam" id="PF06821">
    <property type="entry name" value="Ser_hydrolase"/>
    <property type="match status" value="1"/>
</dbReference>
<evidence type="ECO:0008006" key="3">
    <source>
        <dbReference type="Google" id="ProtNLM"/>
    </source>
</evidence>
<reference evidence="1 2" key="1">
    <citation type="submission" date="2020-08" db="EMBL/GenBank/DDBJ databases">
        <title>Genomic Encyclopedia of Type Strains, Phase III (KMG-III): the genomes of soil and plant-associated and newly described type strains.</title>
        <authorList>
            <person name="Whitman W."/>
        </authorList>
    </citation>
    <scope>NUCLEOTIDE SEQUENCE [LARGE SCALE GENOMIC DNA]</scope>
    <source>
        <strain evidence="1 2">CECT 8897</strain>
    </source>
</reference>
<sequence>MDFEVLTLPGLWNSGPLHWQTHWEKNHPWMRRIAHRDWETPERAEWVRELDAAIAACQRPPVLAAHSLSCTLVSYWAASGSAHKIAGAFLVAPSDTEAPSYPDCTSGFQPMPMAALPFPSIVVASTKDEYVSAERAQAFAAAWGGKLVLIGEAGHINGDAGYGPWPEGERMLLDFCRQVQA</sequence>
<dbReference type="AlphaFoldDB" id="A0A7W5BEE6"/>
<comment type="caution">
    <text evidence="1">The sequence shown here is derived from an EMBL/GenBank/DDBJ whole genome shotgun (WGS) entry which is preliminary data.</text>
</comment>
<dbReference type="Gene3D" id="3.40.50.1820">
    <property type="entry name" value="alpha/beta hydrolase"/>
    <property type="match status" value="1"/>
</dbReference>
<evidence type="ECO:0000313" key="2">
    <source>
        <dbReference type="Proteomes" id="UP000541535"/>
    </source>
</evidence>